<dbReference type="EMBL" id="JAFIQS010000007">
    <property type="protein sequence ID" value="KAG5167481.1"/>
    <property type="molecule type" value="Genomic_DNA"/>
</dbReference>
<proteinExistence type="predicted"/>
<sequence>MVPAHLESSSHQTTFMATHSPDVPQLNALDLIPRVENLIFQCPANSVTRLVCKGLGSGSDFWCFNAFQAIIYSKAIRSSVDAAHVGFTICDDALALIKFMPHSTPEDRIAFLKGVKESTQQGYDKAVEAKLGFIHVRTTVEELLNKIKVEKDSTRDCGITEMQTLLSKGVQDLEQFSIILTKFAAWWNEMAMETSSQLRREKMLMQAFTNLQLTSLEQKWKEHRSRYAAYVNEISIVQDRYPGLFDESKPATFGEPQYAPPPGPPPGYAVQQQDKAIIARTETTETHSSDHWRFLPGLHRPKPIRSPTVIISEELSSTSYLSASLSTVQVLEPHRCLVILQFQCHPSPSRRFNALRIKWKLKSVRGVHPSKMIDVAPKYAIGAKNEESHHRKYSFSIPAQFSVGGFNTGPEVNAEWQVRKQLAHAMTITGSIRGHSQDSAEWSVEENASAMTGIPPHFCIAAVVQYEGIVMMELDVLAKQRGTGSWWSSRNQAKEDFVVDFEKARREFPEYMPSHNWTSWFPLITGEVAGGAVVHPQEAVTRN</sequence>
<evidence type="ECO:0000313" key="1">
    <source>
        <dbReference type="EMBL" id="KAG5167481.1"/>
    </source>
</evidence>
<name>A0A8H8CJ88_PSICU</name>
<gene>
    <name evidence="1" type="ORF">JR316_007831</name>
</gene>
<protein>
    <submittedName>
        <fullName evidence="1">Uncharacterized protein</fullName>
    </submittedName>
</protein>
<comment type="caution">
    <text evidence="1">The sequence shown here is derived from an EMBL/GenBank/DDBJ whole genome shotgun (WGS) entry which is preliminary data.</text>
</comment>
<dbReference type="AlphaFoldDB" id="A0A8H8CJ88"/>
<reference evidence="1" key="1">
    <citation type="submission" date="2021-02" db="EMBL/GenBank/DDBJ databases">
        <title>Psilocybe cubensis genome.</title>
        <authorList>
            <person name="Mckernan K.J."/>
            <person name="Crawford S."/>
            <person name="Trippe A."/>
            <person name="Kane L.T."/>
            <person name="Mclaughlin S."/>
        </authorList>
    </citation>
    <scope>NUCLEOTIDE SEQUENCE [LARGE SCALE GENOMIC DNA]</scope>
    <source>
        <strain evidence="1">MGC-MH-2018</strain>
    </source>
</reference>
<organism evidence="1">
    <name type="scientific">Psilocybe cubensis</name>
    <name type="common">Psychedelic mushroom</name>
    <name type="synonym">Stropharia cubensis</name>
    <dbReference type="NCBI Taxonomy" id="181762"/>
    <lineage>
        <taxon>Eukaryota</taxon>
        <taxon>Fungi</taxon>
        <taxon>Dikarya</taxon>
        <taxon>Basidiomycota</taxon>
        <taxon>Agaricomycotina</taxon>
        <taxon>Agaricomycetes</taxon>
        <taxon>Agaricomycetidae</taxon>
        <taxon>Agaricales</taxon>
        <taxon>Agaricineae</taxon>
        <taxon>Strophariaceae</taxon>
        <taxon>Psilocybe</taxon>
    </lineage>
</organism>
<accession>A0A8H8CJ88</accession>